<evidence type="ECO:0000313" key="2">
    <source>
        <dbReference type="Proteomes" id="UP000297280"/>
    </source>
</evidence>
<dbReference type="AlphaFoldDB" id="A0A4Z1L5V3"/>
<name>A0A4Z1L5V3_9HELO</name>
<reference evidence="1 2" key="1">
    <citation type="submission" date="2017-12" db="EMBL/GenBank/DDBJ databases">
        <title>Comparative genomics of Botrytis spp.</title>
        <authorList>
            <person name="Valero-Jimenez C.A."/>
            <person name="Tapia P."/>
            <person name="Veloso J."/>
            <person name="Silva-Moreno E."/>
            <person name="Staats M."/>
            <person name="Valdes J.H."/>
            <person name="Van Kan J.A.L."/>
        </authorList>
    </citation>
    <scope>NUCLEOTIDE SEQUENCE [LARGE SCALE GENOMIC DNA]</scope>
    <source>
        <strain evidence="1 2">MUCL3349</strain>
    </source>
</reference>
<dbReference type="Proteomes" id="UP000297280">
    <property type="component" value="Unassembled WGS sequence"/>
</dbReference>
<evidence type="ECO:0000313" key="1">
    <source>
        <dbReference type="EMBL" id="TGO92087.1"/>
    </source>
</evidence>
<keyword evidence="2" id="KW-1185">Reference proteome</keyword>
<sequence length="134" mass="14801">MRYSSFPQPLTLTNPLLQIVNKFNLFPIIHKTHNACTLFDAPDGYPIKLFAAIANSQSEYSTPKPKQMGTKDAYPLSPISAPVPKGFLPLPERKSQKIITVAIEIANPTPPNTAVMVLIRDEKLDEASEMVPGR</sequence>
<accession>A0A4Z1L5V3</accession>
<proteinExistence type="predicted"/>
<gene>
    <name evidence="1" type="ORF">BPOR_0011g00380</name>
</gene>
<comment type="caution">
    <text evidence="1">The sequence shown here is derived from an EMBL/GenBank/DDBJ whole genome shotgun (WGS) entry which is preliminary data.</text>
</comment>
<organism evidence="1 2">
    <name type="scientific">Botrytis porri</name>
    <dbReference type="NCBI Taxonomy" id="87229"/>
    <lineage>
        <taxon>Eukaryota</taxon>
        <taxon>Fungi</taxon>
        <taxon>Dikarya</taxon>
        <taxon>Ascomycota</taxon>
        <taxon>Pezizomycotina</taxon>
        <taxon>Leotiomycetes</taxon>
        <taxon>Helotiales</taxon>
        <taxon>Sclerotiniaceae</taxon>
        <taxon>Botrytis</taxon>
    </lineage>
</organism>
<dbReference type="EMBL" id="PQXO01000011">
    <property type="protein sequence ID" value="TGO92087.1"/>
    <property type="molecule type" value="Genomic_DNA"/>
</dbReference>
<protein>
    <submittedName>
        <fullName evidence="1">Uncharacterized protein</fullName>
    </submittedName>
</protein>